<name>A0A6J4SHF4_9ACTN</name>
<feature type="compositionally biased region" description="Low complexity" evidence="1">
    <location>
        <begin position="306"/>
        <end position="322"/>
    </location>
</feature>
<feature type="compositionally biased region" description="Basic and acidic residues" evidence="1">
    <location>
        <begin position="417"/>
        <end position="440"/>
    </location>
</feature>
<protein>
    <submittedName>
        <fullName evidence="2">Uncharacterized protein</fullName>
    </submittedName>
</protein>
<feature type="compositionally biased region" description="Basic and acidic residues" evidence="1">
    <location>
        <begin position="238"/>
        <end position="263"/>
    </location>
</feature>
<sequence>ARPTSPRSSLPERGADAGMVGPSRRLSRALPCALRQALHHPSARLAALRHAERPGGGQAGLHRPARGPASRRGRTHPRAGGRAQLGHPPRRGATPRAAKAHAARLPRRADGASHGTDHRGRRARGSAMAARRAGGPALTPPGDDARDHPACGLRPRSGAAARRAAGKAHRHPRARGAPERDAAVPSARPRSADAVRALRPPAGRDRRAAVRADRRAPGRGRGARRRPRHAARGPPRGRLRDVRPGAPRRAHDPARRRPRDHCVGARVGARAARPRARRPGPPGRGGRRRRPGRRRLPDRNDPGDPTPAAGAPQRRPAAGQAAGRDRRADLPDRCLRGRAVLPPPPRPRDLRRSLRLPARALSRRAARHLHLDPVRRRSPSLSRRELRHARDEGGAACGPGAGRGALRPRRAGVDPPALDHPEPGARRGDGAARADRDRGL</sequence>
<organism evidence="2">
    <name type="scientific">uncultured Solirubrobacterales bacterium</name>
    <dbReference type="NCBI Taxonomy" id="768556"/>
    <lineage>
        <taxon>Bacteria</taxon>
        <taxon>Bacillati</taxon>
        <taxon>Actinomycetota</taxon>
        <taxon>Thermoleophilia</taxon>
        <taxon>Solirubrobacterales</taxon>
        <taxon>environmental samples</taxon>
    </lineage>
</organism>
<accession>A0A6J4SHF4</accession>
<feature type="compositionally biased region" description="Basic residues" evidence="1">
    <location>
        <begin position="217"/>
        <end position="237"/>
    </location>
</feature>
<feature type="non-terminal residue" evidence="2">
    <location>
        <position position="440"/>
    </location>
</feature>
<feature type="compositionally biased region" description="Basic residues" evidence="1">
    <location>
        <begin position="285"/>
        <end position="294"/>
    </location>
</feature>
<feature type="compositionally biased region" description="Low complexity" evidence="1">
    <location>
        <begin position="125"/>
        <end position="137"/>
    </location>
</feature>
<dbReference type="AlphaFoldDB" id="A0A6J4SHF4"/>
<dbReference type="EMBL" id="CADCVU010000079">
    <property type="protein sequence ID" value="CAA9493644.1"/>
    <property type="molecule type" value="Genomic_DNA"/>
</dbReference>
<feature type="compositionally biased region" description="Basic and acidic residues" evidence="1">
    <location>
        <begin position="202"/>
        <end position="216"/>
    </location>
</feature>
<feature type="region of interest" description="Disordered" evidence="1">
    <location>
        <begin position="44"/>
        <end position="440"/>
    </location>
</feature>
<evidence type="ECO:0000313" key="2">
    <source>
        <dbReference type="EMBL" id="CAA9493644.1"/>
    </source>
</evidence>
<reference evidence="2" key="1">
    <citation type="submission" date="2020-02" db="EMBL/GenBank/DDBJ databases">
        <authorList>
            <person name="Meier V. D."/>
        </authorList>
    </citation>
    <scope>NUCLEOTIDE SEQUENCE</scope>
    <source>
        <strain evidence="2">AVDCRST_MAG45</strain>
    </source>
</reference>
<feature type="non-terminal residue" evidence="2">
    <location>
        <position position="1"/>
    </location>
</feature>
<feature type="compositionally biased region" description="Basic residues" evidence="1">
    <location>
        <begin position="63"/>
        <end position="79"/>
    </location>
</feature>
<proteinExistence type="predicted"/>
<feature type="compositionally biased region" description="Basic and acidic residues" evidence="1">
    <location>
        <begin position="107"/>
        <end position="118"/>
    </location>
</feature>
<feature type="compositionally biased region" description="Low complexity" evidence="1">
    <location>
        <begin position="154"/>
        <end position="163"/>
    </location>
</feature>
<feature type="compositionally biased region" description="Basic residues" evidence="1">
    <location>
        <begin position="164"/>
        <end position="174"/>
    </location>
</feature>
<gene>
    <name evidence="2" type="ORF">AVDCRST_MAG45-881</name>
</gene>
<feature type="compositionally biased region" description="Basic and acidic residues" evidence="1">
    <location>
        <begin position="323"/>
        <end position="335"/>
    </location>
</feature>
<feature type="region of interest" description="Disordered" evidence="1">
    <location>
        <begin position="1"/>
        <end position="23"/>
    </location>
</feature>
<evidence type="ECO:0000256" key="1">
    <source>
        <dbReference type="SAM" id="MobiDB-lite"/>
    </source>
</evidence>
<feature type="compositionally biased region" description="Basic and acidic residues" evidence="1">
    <location>
        <begin position="382"/>
        <end position="393"/>
    </location>
</feature>